<organism evidence="2 4">
    <name type="scientific">Ooceraea biroi</name>
    <name type="common">Clonal raider ant</name>
    <name type="synonym">Cerapachys biroi</name>
    <dbReference type="NCBI Taxonomy" id="2015173"/>
    <lineage>
        <taxon>Eukaryota</taxon>
        <taxon>Metazoa</taxon>
        <taxon>Ecdysozoa</taxon>
        <taxon>Arthropoda</taxon>
        <taxon>Hexapoda</taxon>
        <taxon>Insecta</taxon>
        <taxon>Pterygota</taxon>
        <taxon>Neoptera</taxon>
        <taxon>Endopterygota</taxon>
        <taxon>Hymenoptera</taxon>
        <taxon>Apocrita</taxon>
        <taxon>Aculeata</taxon>
        <taxon>Formicoidea</taxon>
        <taxon>Formicidae</taxon>
        <taxon>Dorylinae</taxon>
        <taxon>Ooceraea</taxon>
    </lineage>
</organism>
<dbReference type="EMBL" id="KK107453">
    <property type="protein sequence ID" value="EZA50607.1"/>
    <property type="molecule type" value="Genomic_DNA"/>
</dbReference>
<evidence type="ECO:0000256" key="1">
    <source>
        <dbReference type="SAM" id="MobiDB-lite"/>
    </source>
</evidence>
<feature type="region of interest" description="Disordered" evidence="1">
    <location>
        <begin position="77"/>
        <end position="97"/>
    </location>
</feature>
<feature type="region of interest" description="Disordered" evidence="1">
    <location>
        <begin position="305"/>
        <end position="346"/>
    </location>
</feature>
<protein>
    <submittedName>
        <fullName evidence="2">Uncharacterized protein</fullName>
    </submittedName>
</protein>
<dbReference type="OMA" id="RECGQGD"/>
<dbReference type="EMBL" id="QOIP01000004">
    <property type="protein sequence ID" value="RLU23521.1"/>
    <property type="molecule type" value="Genomic_DNA"/>
</dbReference>
<dbReference type="Proteomes" id="UP000053097">
    <property type="component" value="Unassembled WGS sequence"/>
</dbReference>
<reference evidence="3" key="3">
    <citation type="submission" date="2018-07" db="EMBL/GenBank/DDBJ databases">
        <authorList>
            <person name="Mckenzie S.K."/>
            <person name="Kronauer D.J.C."/>
        </authorList>
    </citation>
    <scope>NUCLEOTIDE SEQUENCE</scope>
    <source>
        <strain evidence="3">Clonal line C1</strain>
    </source>
</reference>
<dbReference type="Proteomes" id="UP000279307">
    <property type="component" value="Chromosome 4"/>
</dbReference>
<reference evidence="3 5" key="2">
    <citation type="journal article" date="2018" name="Genome Res.">
        <title>The genomic architecture and molecular evolution of ant odorant receptors.</title>
        <authorList>
            <person name="McKenzie S.K."/>
            <person name="Kronauer D.J.C."/>
        </authorList>
    </citation>
    <scope>NUCLEOTIDE SEQUENCE [LARGE SCALE GENOMIC DNA]</scope>
    <source>
        <strain evidence="3">Clonal line C1</strain>
    </source>
</reference>
<accession>A0A026W3I2</accession>
<gene>
    <name evidence="3" type="ORF">DMN91_003726</name>
    <name evidence="2" type="ORF">X777_10958</name>
</gene>
<reference evidence="2 4" key="1">
    <citation type="journal article" date="2014" name="Curr. Biol.">
        <title>The genome of the clonal raider ant Cerapachys biroi.</title>
        <authorList>
            <person name="Oxley P.R."/>
            <person name="Ji L."/>
            <person name="Fetter-Pruneda I."/>
            <person name="McKenzie S.K."/>
            <person name="Li C."/>
            <person name="Hu H."/>
            <person name="Zhang G."/>
            <person name="Kronauer D.J."/>
        </authorList>
    </citation>
    <scope>NUCLEOTIDE SEQUENCE [LARGE SCALE GENOMIC DNA]</scope>
</reference>
<name>A0A026W3I2_OOCBI</name>
<evidence type="ECO:0000313" key="4">
    <source>
        <dbReference type="Proteomes" id="UP000053097"/>
    </source>
</evidence>
<keyword evidence="4" id="KW-1185">Reference proteome</keyword>
<dbReference type="AlphaFoldDB" id="A0A026W3I2"/>
<feature type="compositionally biased region" description="Basic and acidic residues" evidence="1">
    <location>
        <begin position="321"/>
        <end position="346"/>
    </location>
</feature>
<sequence length="453" mass="52770">MVDERAQAISVANCYSVLVDDMFPGFKDYLAKHVTLKWFGQYIKGRKNVADFMLSDKRKSIHKFHKIMPTSNITWKKSYRRKRQSSDQNTDVKEAEGDIYTSNCSRQEASCETEMPTTHEKTKSFKRFKRYQESDAEDTDLMQKNCDRCDSLNKTRMNVSTVCNYADDHVCKNRNDTNATTDLNDGCYDLNEGDLRNLFELEITSETVEEIQNINRIKLKEEMAPTIRVINRERDQEDRPVAVAETGTTKYLEAIGKISLSYVDMPEDSTFGHYWPRCIKTWKQTCKVQIAYSILTVGNSSKTAKKNDVNVHSSHPTMVQRDVEEKEKNTEKDMETQERNTKRDTETKNKLPCIEEFIRANNTLIPDVDYFGGYLKPVNFFDDRKEFIETFEAQIKQDNPGMHSSVRYEGDKLIFVYPNKASFHVTYQIHMIAYTKLKSKKIQKEVKGKEIEK</sequence>
<evidence type="ECO:0000313" key="5">
    <source>
        <dbReference type="Proteomes" id="UP000279307"/>
    </source>
</evidence>
<evidence type="ECO:0000313" key="3">
    <source>
        <dbReference type="EMBL" id="RLU23521.1"/>
    </source>
</evidence>
<evidence type="ECO:0000313" key="2">
    <source>
        <dbReference type="EMBL" id="EZA50607.1"/>
    </source>
</evidence>
<proteinExistence type="predicted"/>
<dbReference type="OrthoDB" id="8195095at2759"/>